<proteinExistence type="predicted"/>
<reference evidence="3" key="2">
    <citation type="submission" date="2019-04" db="EMBL/GenBank/DDBJ databases">
        <authorList>
            <person name="Wei C."/>
            <person name="Yang H."/>
            <person name="Wang S."/>
            <person name="Gao L."/>
            <person name="Liu C."/>
            <person name="Zhao J."/>
            <person name="Xia E."/>
            <person name="Wan X."/>
        </authorList>
    </citation>
    <scope>NUCLEOTIDE SEQUENCE</scope>
    <source>
        <tissue evidence="3">Leaf</tissue>
    </source>
</reference>
<evidence type="ECO:0000313" key="2">
    <source>
        <dbReference type="EMBL" id="THF98717.1"/>
    </source>
</evidence>
<dbReference type="InterPro" id="IPR036312">
    <property type="entry name" value="Bifun_inhib/LTP/seed_sf"/>
</dbReference>
<evidence type="ECO:0000313" key="3">
    <source>
        <dbReference type="EMBL" id="THG21917.1"/>
    </source>
</evidence>
<dbReference type="Proteomes" id="UP000306102">
    <property type="component" value="Unassembled WGS sequence"/>
</dbReference>
<dbReference type="InterPro" id="IPR016140">
    <property type="entry name" value="Bifunc_inhib/LTP/seed_store"/>
</dbReference>
<feature type="domain" description="Bifunctional inhibitor/plant lipid transfer protein/seed storage helical" evidence="1">
    <location>
        <begin position="24"/>
        <end position="97"/>
    </location>
</feature>
<evidence type="ECO:0000313" key="4">
    <source>
        <dbReference type="Proteomes" id="UP000306102"/>
    </source>
</evidence>
<comment type="caution">
    <text evidence="3">The sequence shown here is derived from an EMBL/GenBank/DDBJ whole genome shotgun (WGS) entry which is preliminary data.</text>
</comment>
<dbReference type="EMBL" id="SDRB02001109">
    <property type="protein sequence ID" value="THG21917.1"/>
    <property type="molecule type" value="Genomic_DNA"/>
</dbReference>
<dbReference type="STRING" id="542762.A0A4V3WQW6"/>
<dbReference type="Gene3D" id="1.10.110.10">
    <property type="entry name" value="Plant lipid-transfer and hydrophobic proteins"/>
    <property type="match status" value="1"/>
</dbReference>
<dbReference type="PANTHER" id="PTHR33286:SF28">
    <property type="entry name" value="BIFUNCTIONAL INHIBITOR_PLANT LIPID TRANSFER PROTEIN_SEED STORAGE HELICAL DOMAIN-CONTAINING PROTEIN"/>
    <property type="match status" value="1"/>
</dbReference>
<dbReference type="Pfam" id="PF14368">
    <property type="entry name" value="LTP_2"/>
    <property type="match status" value="1"/>
</dbReference>
<name>A0A4V3WQW6_CAMSN</name>
<gene>
    <name evidence="2" type="ORF">TEA_017789</name>
    <name evidence="3" type="ORF">TEA_024615</name>
</gene>
<keyword evidence="4" id="KW-1185">Reference proteome</keyword>
<dbReference type="PANTHER" id="PTHR33286">
    <property type="entry name" value="BIFUNCTIONAL INHIBITOR/LIPID-TRANSFER PROTEIN/SEED STORAGE 2S ALBUMIN SUPERFAMILY PROTEIN"/>
    <property type="match status" value="1"/>
</dbReference>
<reference evidence="3 4" key="1">
    <citation type="journal article" date="2018" name="Proc. Natl. Acad. Sci. U.S.A.">
        <title>Draft genome sequence of Camellia sinensis var. sinensis provides insights into the evolution of the tea genome and tea quality.</title>
        <authorList>
            <person name="Wei C."/>
            <person name="Yang H."/>
            <person name="Wang S."/>
            <person name="Zhao J."/>
            <person name="Liu C."/>
            <person name="Gao L."/>
            <person name="Xia E."/>
            <person name="Lu Y."/>
            <person name="Tai Y."/>
            <person name="She G."/>
            <person name="Sun J."/>
            <person name="Cao H."/>
            <person name="Tong W."/>
            <person name="Gao Q."/>
            <person name="Li Y."/>
            <person name="Deng W."/>
            <person name="Jiang X."/>
            <person name="Wang W."/>
            <person name="Chen Q."/>
            <person name="Zhang S."/>
            <person name="Li H."/>
            <person name="Wu J."/>
            <person name="Wang P."/>
            <person name="Li P."/>
            <person name="Shi C."/>
            <person name="Zheng F."/>
            <person name="Jian J."/>
            <person name="Huang B."/>
            <person name="Shan D."/>
            <person name="Shi M."/>
            <person name="Fang C."/>
            <person name="Yue Y."/>
            <person name="Li F."/>
            <person name="Li D."/>
            <person name="Wei S."/>
            <person name="Han B."/>
            <person name="Jiang C."/>
            <person name="Yin Y."/>
            <person name="Xia T."/>
            <person name="Zhang Z."/>
            <person name="Bennetzen J.L."/>
            <person name="Zhao S."/>
            <person name="Wan X."/>
        </authorList>
    </citation>
    <scope>NUCLEOTIDE SEQUENCE [LARGE SCALE GENOMIC DNA]</scope>
    <source>
        <strain evidence="4">cv. Shuchazao</strain>
        <tissue evidence="3">Leaf</tissue>
    </source>
</reference>
<dbReference type="AlphaFoldDB" id="A0A4V3WQW6"/>
<dbReference type="EMBL" id="SDRB02012143">
    <property type="protein sequence ID" value="THF98717.1"/>
    <property type="molecule type" value="Genomic_DNA"/>
</dbReference>
<accession>A0A4V3WQW6</accession>
<sequence length="117" mass="12873">MVGLTLVLGCEVAKGQGFSDNLRPSECQRERQLVTNACSQAVFGQPPTVACCVYIRSGHFECLCPMFTPKLISLINVNQTMKLLNSCGKMVPRHFKCGGKFKLSMKMLLALALVNFD</sequence>
<evidence type="ECO:0000259" key="1">
    <source>
        <dbReference type="Pfam" id="PF14368"/>
    </source>
</evidence>
<dbReference type="SUPFAM" id="SSF47699">
    <property type="entry name" value="Bifunctional inhibitor/lipid-transfer protein/seed storage 2S albumin"/>
    <property type="match status" value="1"/>
</dbReference>
<protein>
    <recommendedName>
        <fullName evidence="1">Bifunctional inhibitor/plant lipid transfer protein/seed storage helical domain-containing protein</fullName>
    </recommendedName>
</protein>
<organism evidence="3 4">
    <name type="scientific">Camellia sinensis var. sinensis</name>
    <name type="common">China tea</name>
    <dbReference type="NCBI Taxonomy" id="542762"/>
    <lineage>
        <taxon>Eukaryota</taxon>
        <taxon>Viridiplantae</taxon>
        <taxon>Streptophyta</taxon>
        <taxon>Embryophyta</taxon>
        <taxon>Tracheophyta</taxon>
        <taxon>Spermatophyta</taxon>
        <taxon>Magnoliopsida</taxon>
        <taxon>eudicotyledons</taxon>
        <taxon>Gunneridae</taxon>
        <taxon>Pentapetalae</taxon>
        <taxon>asterids</taxon>
        <taxon>Ericales</taxon>
        <taxon>Theaceae</taxon>
        <taxon>Camellia</taxon>
    </lineage>
</organism>